<dbReference type="PANTHER" id="PTHR10185">
    <property type="entry name" value="PHOSPHOLIPASE D - RELATED"/>
    <property type="match status" value="1"/>
</dbReference>
<dbReference type="Pfam" id="PF00614">
    <property type="entry name" value="PLDc"/>
    <property type="match status" value="1"/>
</dbReference>
<dbReference type="SUPFAM" id="SSF56024">
    <property type="entry name" value="Phospholipase D/nuclease"/>
    <property type="match status" value="2"/>
</dbReference>
<evidence type="ECO:0000256" key="1">
    <source>
        <dbReference type="ARBA" id="ARBA00008664"/>
    </source>
</evidence>
<keyword evidence="2" id="KW-1133">Transmembrane helix</keyword>
<feature type="domain" description="PLD phosphodiesterase" evidence="3">
    <location>
        <begin position="213"/>
        <end position="240"/>
    </location>
</feature>
<dbReference type="SMART" id="SM00155">
    <property type="entry name" value="PLDc"/>
    <property type="match status" value="2"/>
</dbReference>
<name>A0A0K0EU98_STRVS</name>
<accession>A0A0K0EU98</accession>
<dbReference type="WBParaSite" id="SVE_0009100.2">
    <property type="protein sequence ID" value="SVE_0009100.2"/>
    <property type="gene ID" value="SVE_0009100"/>
</dbReference>
<dbReference type="Pfam" id="PF13918">
    <property type="entry name" value="PLDc_3"/>
    <property type="match status" value="1"/>
</dbReference>
<feature type="transmembrane region" description="Helical" evidence="2">
    <location>
        <begin position="54"/>
        <end position="74"/>
    </location>
</feature>
<organism evidence="4 5">
    <name type="scientific">Strongyloides venezuelensis</name>
    <name type="common">Threadworm</name>
    <dbReference type="NCBI Taxonomy" id="75913"/>
    <lineage>
        <taxon>Eukaryota</taxon>
        <taxon>Metazoa</taxon>
        <taxon>Ecdysozoa</taxon>
        <taxon>Nematoda</taxon>
        <taxon>Chromadorea</taxon>
        <taxon>Rhabditida</taxon>
        <taxon>Tylenchina</taxon>
        <taxon>Panagrolaimomorpha</taxon>
        <taxon>Strongyloidoidea</taxon>
        <taxon>Strongyloididae</taxon>
        <taxon>Strongyloides</taxon>
    </lineage>
</organism>
<dbReference type="Proteomes" id="UP000035680">
    <property type="component" value="Unassembled WGS sequence"/>
</dbReference>
<keyword evidence="2" id="KW-0812">Transmembrane</keyword>
<evidence type="ECO:0000259" key="3">
    <source>
        <dbReference type="PROSITE" id="PS50035"/>
    </source>
</evidence>
<dbReference type="InterPro" id="IPR032803">
    <property type="entry name" value="PLDc_3"/>
</dbReference>
<dbReference type="GO" id="GO:0003824">
    <property type="term" value="F:catalytic activity"/>
    <property type="evidence" value="ECO:0007669"/>
    <property type="project" value="InterPro"/>
</dbReference>
<protein>
    <submittedName>
        <fullName evidence="5">Probable phospholipase D F09G2.8 (projected from Caenorhabditis elegans ortholog F09G2.8)</fullName>
    </submittedName>
</protein>
<dbReference type="Gene3D" id="3.30.870.10">
    <property type="entry name" value="Endonuclease Chain A"/>
    <property type="match status" value="2"/>
</dbReference>
<comment type="similarity">
    <text evidence="1">Belongs to the phospholipase D family.</text>
</comment>
<keyword evidence="2" id="KW-0472">Membrane</keyword>
<evidence type="ECO:0000313" key="5">
    <source>
        <dbReference type="WBParaSite" id="SVE_0009100.2"/>
    </source>
</evidence>
<dbReference type="AlphaFoldDB" id="A0A0K0EU98"/>
<dbReference type="InterPro" id="IPR001736">
    <property type="entry name" value="PLipase_D/transphosphatidylase"/>
</dbReference>
<feature type="domain" description="PLD phosphodiesterase" evidence="3">
    <location>
        <begin position="429"/>
        <end position="455"/>
    </location>
</feature>
<evidence type="ECO:0000256" key="2">
    <source>
        <dbReference type="SAM" id="Phobius"/>
    </source>
</evidence>
<evidence type="ECO:0000313" key="4">
    <source>
        <dbReference type="Proteomes" id="UP000035680"/>
    </source>
</evidence>
<reference evidence="5" key="2">
    <citation type="submission" date="2015-08" db="UniProtKB">
        <authorList>
            <consortium name="WormBaseParasite"/>
        </authorList>
    </citation>
    <scope>IDENTIFICATION</scope>
</reference>
<dbReference type="InterPro" id="IPR050874">
    <property type="entry name" value="Diverse_PLD-related"/>
</dbReference>
<dbReference type="PROSITE" id="PS50035">
    <property type="entry name" value="PLD"/>
    <property type="match status" value="2"/>
</dbReference>
<dbReference type="STRING" id="75913.A0A0K0EU98"/>
<proteinExistence type="inferred from homology"/>
<dbReference type="CDD" id="cd09106">
    <property type="entry name" value="PLDc_vPLD3_4_5_like_1"/>
    <property type="match status" value="1"/>
</dbReference>
<dbReference type="PANTHER" id="PTHR10185:SF17">
    <property type="entry name" value="GM01519P-RELATED"/>
    <property type="match status" value="1"/>
</dbReference>
<dbReference type="CDD" id="cd09107">
    <property type="entry name" value="PLDc_vPLD3_4_5_like_2"/>
    <property type="match status" value="1"/>
</dbReference>
<reference evidence="4" key="1">
    <citation type="submission" date="2014-07" db="EMBL/GenBank/DDBJ databases">
        <authorList>
            <person name="Martin A.A"/>
            <person name="De Silva N."/>
        </authorList>
    </citation>
    <scope>NUCLEOTIDE SEQUENCE</scope>
</reference>
<keyword evidence="4" id="KW-1185">Reference proteome</keyword>
<sequence>MTDSENYKLKGCTQDGRADMTNFEMDLFDTRMNSYNIDKEESEECCKNSFIKPACLPITIVCFFISMVIIFPLLNDEGYDTSTKNYERTGVCSDSCKIKLIESIPTNLTYDKDKIIHSSTYNAWNILLSKATKSIDIAVLYWNLREPNSEQFPTSINGRNIYDRLKKIGQEGNVNIRIAQNLPSKEFPQTDAFDLQKEANVKVRSLNFTNLLGSGVLHTKFWIVDQKHIYIGSANMDWKSLTEVKEMGVLIEDCSCLAHDLHKIFTVYWTLGNPDARIPKRWPIYLRTYFNYENPMILKLNNVPSTAFFSSSPPEFSPKGRQNDSDAILDVFDGAEKYAKIAVMDYLPTTLYMSDDKNFFWGDIDYKIRETIYRGIDVKILLSKWEHTRNETMSYMKSLLDMNNAKIKGKVEVKFFTVPSTKEQKKITYARVNHNKYMVTDQHALVGTSNWVGDYFISTAGVSLVIGKDTEDTNEVKGIIEELNDVFDRDWDSKYAQPFTFN</sequence>